<dbReference type="GO" id="GO:0016020">
    <property type="term" value="C:membrane"/>
    <property type="evidence" value="ECO:0007669"/>
    <property type="project" value="UniProtKB-UniRule"/>
</dbReference>
<organism evidence="6 7">
    <name type="scientific">Megasphaera elsdenii</name>
    <dbReference type="NCBI Taxonomy" id="907"/>
    <lineage>
        <taxon>Bacteria</taxon>
        <taxon>Bacillati</taxon>
        <taxon>Bacillota</taxon>
        <taxon>Negativicutes</taxon>
        <taxon>Veillonellales</taxon>
        <taxon>Veillonellaceae</taxon>
        <taxon>Megasphaera</taxon>
    </lineage>
</organism>
<keyword evidence="6" id="KW-0969">Cilium</keyword>
<evidence type="ECO:0000256" key="3">
    <source>
        <dbReference type="SAM" id="MobiDB-lite"/>
    </source>
</evidence>
<protein>
    <submittedName>
        <fullName evidence="6">Flagellar motor protein MotB</fullName>
    </submittedName>
</protein>
<dbReference type="Pfam" id="PF00691">
    <property type="entry name" value="OmpA"/>
    <property type="match status" value="1"/>
</dbReference>
<dbReference type="InterPro" id="IPR036737">
    <property type="entry name" value="OmpA-like_sf"/>
</dbReference>
<evidence type="ECO:0000256" key="2">
    <source>
        <dbReference type="PROSITE-ProRule" id="PRU00473"/>
    </source>
</evidence>
<dbReference type="Gene3D" id="3.30.1330.60">
    <property type="entry name" value="OmpA-like domain"/>
    <property type="match status" value="1"/>
</dbReference>
<dbReference type="AlphaFoldDB" id="A0A2S0M6B7"/>
<dbReference type="InterPro" id="IPR050330">
    <property type="entry name" value="Bact_OuterMem_StrucFunc"/>
</dbReference>
<dbReference type="CDD" id="cd07185">
    <property type="entry name" value="OmpA_C-like"/>
    <property type="match status" value="1"/>
</dbReference>
<dbReference type="OrthoDB" id="1627926at2"/>
<dbReference type="EMBL" id="CP027569">
    <property type="protein sequence ID" value="AVO26982.1"/>
    <property type="molecule type" value="Genomic_DNA"/>
</dbReference>
<sequence length="370" mass="40673">MMKKKSLVLAAVMAACATSFAFATPQTQWNQGQWQLDLGAWNPKAEVDTSNFDENQGNISTDSKWNFQGGLGYGLSDKWGLQYNYYGLKTGSNDKIEGTNGDEHEVNLVYSINKNFAAFAGWNRIKNSFKDSNYSQTNNIAQIGLIAKAPLAKNLDFYAKGALGTKKTALWEAGLGYSITPDLDISAGYRYVNTKLADKGDMVDEALATDDANISYKGFIAGLSYRFGGGHKEEAPAPEPVYTPEPTPAPVVETPVQKNDYYVESVHFGFDEDQPLASERAKMDHFVQVAKANPSDTFKLVGNTDAKGSNAYNDDLSKRRVDNVAAYAESQGVPASQMQLDYKGKTDPVSTNDTEQGRADNRRVDIWQNH</sequence>
<dbReference type="InterPro" id="IPR011250">
    <property type="entry name" value="OMP/PagP_B-barrel"/>
</dbReference>
<gene>
    <name evidence="6" type="ORF">C6Y28_04840</name>
</gene>
<keyword evidence="6" id="KW-0282">Flagellum</keyword>
<accession>A0A2S0M6B7</accession>
<dbReference type="SUPFAM" id="SSF56925">
    <property type="entry name" value="OMPA-like"/>
    <property type="match status" value="1"/>
</dbReference>
<proteinExistence type="predicted"/>
<feature type="chain" id="PRO_5015477706" evidence="4">
    <location>
        <begin position="24"/>
        <end position="370"/>
    </location>
</feature>
<dbReference type="PROSITE" id="PS51123">
    <property type="entry name" value="OMPA_2"/>
    <property type="match status" value="1"/>
</dbReference>
<evidence type="ECO:0000256" key="1">
    <source>
        <dbReference type="ARBA" id="ARBA00022729"/>
    </source>
</evidence>
<feature type="signal peptide" evidence="4">
    <location>
        <begin position="1"/>
        <end position="23"/>
    </location>
</feature>
<dbReference type="InterPro" id="IPR006665">
    <property type="entry name" value="OmpA-like"/>
</dbReference>
<dbReference type="SUPFAM" id="SSF103088">
    <property type="entry name" value="OmpA-like"/>
    <property type="match status" value="1"/>
</dbReference>
<dbReference type="Pfam" id="PF13505">
    <property type="entry name" value="OMP_b-brl"/>
    <property type="match status" value="1"/>
</dbReference>
<evidence type="ECO:0000313" key="6">
    <source>
        <dbReference type="EMBL" id="AVO26982.1"/>
    </source>
</evidence>
<name>A0A2S0M6B7_MEGEL</name>
<evidence type="ECO:0000256" key="4">
    <source>
        <dbReference type="SAM" id="SignalP"/>
    </source>
</evidence>
<evidence type="ECO:0000313" key="7">
    <source>
        <dbReference type="Proteomes" id="UP000238358"/>
    </source>
</evidence>
<keyword evidence="1 4" id="KW-0732">Signal</keyword>
<evidence type="ECO:0000259" key="5">
    <source>
        <dbReference type="PROSITE" id="PS51123"/>
    </source>
</evidence>
<dbReference type="PROSITE" id="PS51257">
    <property type="entry name" value="PROKAR_LIPOPROTEIN"/>
    <property type="match status" value="1"/>
</dbReference>
<dbReference type="PANTHER" id="PTHR30329">
    <property type="entry name" value="STATOR ELEMENT OF FLAGELLAR MOTOR COMPLEX"/>
    <property type="match status" value="1"/>
</dbReference>
<dbReference type="Gene3D" id="2.40.160.20">
    <property type="match status" value="1"/>
</dbReference>
<reference evidence="6 7" key="1">
    <citation type="journal article" date="2018" name="Genome Announc.">
        <title>Complete genomes of two Megasphaera elsdenii strains, NCIMB 702410 and ATCC 25940.</title>
        <authorList>
            <person name="Hatmaker E.A."/>
            <person name="O'Dell K."/>
            <person name="Riley L.A."/>
            <person name="Klingeman D.M."/>
            <person name="Guss A.M."/>
        </authorList>
    </citation>
    <scope>NUCLEOTIDE SEQUENCE [LARGE SCALE GENOMIC DNA]</scope>
    <source>
        <strain evidence="6 7">NCIMB702410</strain>
    </source>
</reference>
<dbReference type="PANTHER" id="PTHR30329:SF21">
    <property type="entry name" value="LIPOPROTEIN YIAD-RELATED"/>
    <property type="match status" value="1"/>
</dbReference>
<dbReference type="Proteomes" id="UP000238358">
    <property type="component" value="Chromosome"/>
</dbReference>
<dbReference type="InterPro" id="IPR027385">
    <property type="entry name" value="Beta-barrel_OMP"/>
</dbReference>
<feature type="domain" description="OmpA-like" evidence="5">
    <location>
        <begin position="255"/>
        <end position="370"/>
    </location>
</feature>
<keyword evidence="6" id="KW-0966">Cell projection</keyword>
<feature type="region of interest" description="Disordered" evidence="3">
    <location>
        <begin position="330"/>
        <end position="361"/>
    </location>
</feature>
<dbReference type="RefSeq" id="WP_036220826.1">
    <property type="nucleotide sequence ID" value="NZ_CAMDYL010000009.1"/>
</dbReference>
<keyword evidence="2" id="KW-0472">Membrane</keyword>